<dbReference type="RefSeq" id="WP_036402467.1">
    <property type="nucleotide sequence ID" value="NZ_CCBB010000003.1"/>
</dbReference>
<organism evidence="1 2">
    <name type="scientific">Mycolicibacterium cosmeticum</name>
    <dbReference type="NCBI Taxonomy" id="258533"/>
    <lineage>
        <taxon>Bacteria</taxon>
        <taxon>Bacillati</taxon>
        <taxon>Actinomycetota</taxon>
        <taxon>Actinomycetes</taxon>
        <taxon>Mycobacteriales</taxon>
        <taxon>Mycobacteriaceae</taxon>
        <taxon>Mycolicibacterium</taxon>
    </lineage>
</organism>
<protein>
    <submittedName>
        <fullName evidence="1">Uncharacterized protein</fullName>
    </submittedName>
</protein>
<dbReference type="EMBL" id="CCBB010000003">
    <property type="protein sequence ID" value="CDO10369.1"/>
    <property type="molecule type" value="Genomic_DNA"/>
</dbReference>
<gene>
    <name evidence="1" type="ORF">BN977_05201</name>
</gene>
<name>W9AX09_MYCCO</name>
<proteinExistence type="predicted"/>
<dbReference type="Proteomes" id="UP000028870">
    <property type="component" value="Unassembled WGS sequence"/>
</dbReference>
<reference evidence="1" key="2">
    <citation type="submission" date="2014-03" db="EMBL/GenBank/DDBJ databases">
        <authorList>
            <person name="Urmite Genomes"/>
        </authorList>
    </citation>
    <scope>NUCLEOTIDE SEQUENCE</scope>
    <source>
        <strain evidence="1">DSM 44829</strain>
    </source>
</reference>
<dbReference type="OrthoDB" id="5182325at2"/>
<dbReference type="AlphaFoldDB" id="W9AX09"/>
<comment type="caution">
    <text evidence="1">The sequence shown here is derived from an EMBL/GenBank/DDBJ whole genome shotgun (WGS) entry which is preliminary data.</text>
</comment>
<evidence type="ECO:0000313" key="2">
    <source>
        <dbReference type="Proteomes" id="UP000028870"/>
    </source>
</evidence>
<dbReference type="eggNOG" id="ENOG502ZA2K">
    <property type="taxonomic scope" value="Bacteria"/>
</dbReference>
<keyword evidence="2" id="KW-1185">Reference proteome</keyword>
<accession>W9AX09</accession>
<reference evidence="1" key="1">
    <citation type="submission" date="2014-03" db="EMBL/GenBank/DDBJ databases">
        <title>Draft Genome Sequence of Mycobacterium cosmeticum DSM 44829.</title>
        <authorList>
            <person name="Croce O."/>
            <person name="Robert C."/>
            <person name="Raoult D."/>
            <person name="Drancourt M."/>
        </authorList>
    </citation>
    <scope>NUCLEOTIDE SEQUENCE [LARGE SCALE GENOMIC DNA]</scope>
    <source>
        <strain evidence="1">DSM 44829</strain>
    </source>
</reference>
<evidence type="ECO:0000313" key="1">
    <source>
        <dbReference type="EMBL" id="CDO10369.1"/>
    </source>
</evidence>
<sequence length="214" mass="23981">MIDHLAFSDVSDLGATQESFDCAVANARDQGAPVVEMDLADARAWIEQALENVIIPRYDDSRLGFPAVLRWLLTKLPTGGQQRKSPRDDYRTVSAVFDAFFTSPQGARFAPRDEYEHLLGEIVDGGTGDPLRWSEYRVRRALDFLSFDDCWTTGVLVDAPALLRVFIPIAHALSGIPSEFTDRALSAIEEAEPAFRERMVAEAKRWDDDEDWAS</sequence>